<dbReference type="Proteomes" id="UP000052012">
    <property type="component" value="Unassembled WGS sequence"/>
</dbReference>
<evidence type="ECO:0000313" key="2">
    <source>
        <dbReference type="EMBL" id="KRM68104.1"/>
    </source>
</evidence>
<dbReference type="SUPFAM" id="SSF109604">
    <property type="entry name" value="HD-domain/PDEase-like"/>
    <property type="match status" value="1"/>
</dbReference>
<dbReference type="RefSeq" id="WP_056966435.1">
    <property type="nucleotide sequence ID" value="NZ_AYYQ01000031.1"/>
</dbReference>
<organism evidence="2 3">
    <name type="scientific">Apilactobacillus ozensis DSM 23829 = JCM 17196</name>
    <dbReference type="NCBI Taxonomy" id="1423781"/>
    <lineage>
        <taxon>Bacteria</taxon>
        <taxon>Bacillati</taxon>
        <taxon>Bacillota</taxon>
        <taxon>Bacilli</taxon>
        <taxon>Lactobacillales</taxon>
        <taxon>Lactobacillaceae</taxon>
        <taxon>Apilactobacillus</taxon>
    </lineage>
</organism>
<dbReference type="PATRIC" id="fig|1423781.4.peg.224"/>
<feature type="domain" description="HD" evidence="1">
    <location>
        <begin position="40"/>
        <end position="142"/>
    </location>
</feature>
<proteinExistence type="predicted"/>
<reference evidence="2 3" key="1">
    <citation type="journal article" date="2015" name="Genome Announc.">
        <title>Expanding the biotechnology potential of lactobacilli through comparative genomics of 213 strains and associated genera.</title>
        <authorList>
            <person name="Sun Z."/>
            <person name="Harris H.M."/>
            <person name="McCann A."/>
            <person name="Guo C."/>
            <person name="Argimon S."/>
            <person name="Zhang W."/>
            <person name="Yang X."/>
            <person name="Jeffery I.B."/>
            <person name="Cooney J.C."/>
            <person name="Kagawa T.F."/>
            <person name="Liu W."/>
            <person name="Song Y."/>
            <person name="Salvetti E."/>
            <person name="Wrobel A."/>
            <person name="Rasinkangas P."/>
            <person name="Parkhill J."/>
            <person name="Rea M.C."/>
            <person name="O'Sullivan O."/>
            <person name="Ritari J."/>
            <person name="Douillard F.P."/>
            <person name="Paul Ross R."/>
            <person name="Yang R."/>
            <person name="Briner A.E."/>
            <person name="Felis G.E."/>
            <person name="de Vos W.M."/>
            <person name="Barrangou R."/>
            <person name="Klaenhammer T.R."/>
            <person name="Caufield P.W."/>
            <person name="Cui Y."/>
            <person name="Zhang H."/>
            <person name="O'Toole P.W."/>
        </authorList>
    </citation>
    <scope>NUCLEOTIDE SEQUENCE [LARGE SCALE GENOMIC DNA]</scope>
    <source>
        <strain evidence="2 3">DSM 23829</strain>
    </source>
</reference>
<dbReference type="InterPro" id="IPR006674">
    <property type="entry name" value="HD_domain"/>
</dbReference>
<evidence type="ECO:0000259" key="1">
    <source>
        <dbReference type="Pfam" id="PF01966"/>
    </source>
</evidence>
<evidence type="ECO:0000313" key="3">
    <source>
        <dbReference type="Proteomes" id="UP000052012"/>
    </source>
</evidence>
<accession>A0A0R2ALN3</accession>
<dbReference type="Pfam" id="PF01966">
    <property type="entry name" value="HD"/>
    <property type="match status" value="1"/>
</dbReference>
<dbReference type="Gene3D" id="1.10.3210.10">
    <property type="entry name" value="Hypothetical protein af1432"/>
    <property type="match status" value="1"/>
</dbReference>
<dbReference type="STRING" id="1423781.FD06_GL000222"/>
<dbReference type="OrthoDB" id="360187at2"/>
<comment type="caution">
    <text evidence="2">The sequence shown here is derived from an EMBL/GenBank/DDBJ whole genome shotgun (WGS) entry which is preliminary data.</text>
</comment>
<keyword evidence="3" id="KW-1185">Reference proteome</keyword>
<dbReference type="EMBL" id="AYYQ01000031">
    <property type="protein sequence ID" value="KRM68104.1"/>
    <property type="molecule type" value="Genomic_DNA"/>
</dbReference>
<name>A0A0R2ALN3_9LACO</name>
<protein>
    <submittedName>
        <fullName evidence="2">Metal dependent phosphohydrolase</fullName>
    </submittedName>
</protein>
<gene>
    <name evidence="2" type="ORF">FD06_GL000222</name>
</gene>
<dbReference type="GO" id="GO:0016787">
    <property type="term" value="F:hydrolase activity"/>
    <property type="evidence" value="ECO:0007669"/>
    <property type="project" value="UniProtKB-KW"/>
</dbReference>
<sequence length="162" mass="19401">MKKDVWELDEHYMSLVKDILEDERFKKLDNYIQHHNSTRMIHCISVSYASYQIAEKLHLDTRSIARAGLLHDLFYYDWRETKFNLGSHAFMHPRIALRNAEKITSLNEKEKDIILKHMWGFTLARPKYAESYIVSFVDDYEAVGEYFKSLLKKTLVKKILRR</sequence>
<keyword evidence="2" id="KW-0378">Hydrolase</keyword>
<dbReference type="AlphaFoldDB" id="A0A0R2ALN3"/>